<keyword evidence="5 7" id="KW-0689">Ribosomal protein</keyword>
<dbReference type="SUPFAM" id="SSF141091">
    <property type="entry name" value="L21p-like"/>
    <property type="match status" value="1"/>
</dbReference>
<dbReference type="Pfam" id="PF00829">
    <property type="entry name" value="Ribosomal_L21p"/>
    <property type="match status" value="1"/>
</dbReference>
<evidence type="ECO:0000256" key="7">
    <source>
        <dbReference type="HAMAP-Rule" id="MF_01363"/>
    </source>
</evidence>
<evidence type="ECO:0000256" key="4">
    <source>
        <dbReference type="ARBA" id="ARBA00022884"/>
    </source>
</evidence>
<evidence type="ECO:0000256" key="6">
    <source>
        <dbReference type="ARBA" id="ARBA00023274"/>
    </source>
</evidence>
<dbReference type="PANTHER" id="PTHR21349">
    <property type="entry name" value="50S RIBOSOMAL PROTEIN L21"/>
    <property type="match status" value="1"/>
</dbReference>
<gene>
    <name evidence="7 9" type="primary">rpl21</name>
</gene>
<keyword evidence="3 7" id="KW-0699">rRNA-binding</keyword>
<dbReference type="InterPro" id="IPR001787">
    <property type="entry name" value="Ribosomal_bL21"/>
</dbReference>
<protein>
    <recommendedName>
        <fullName evidence="7">Large ribosomal subunit protein bL21c</fullName>
    </recommendedName>
</protein>
<dbReference type="GeneID" id="33353673"/>
<reference evidence="9" key="1">
    <citation type="journal article" date="2017" name="J. Phycol.">
        <title>Analysis of chloroplast genomes and a supermatrix inform reclassification of the Rhodomelaceae (Rhodophyta).</title>
        <authorList>
            <person name="Diaz-Tapia P."/>
            <person name="Maggs C.A."/>
            <person name="West J.A."/>
            <person name="Verbruggen H."/>
        </authorList>
    </citation>
    <scope>NUCLEOTIDE SEQUENCE</scope>
    <source>
        <strain evidence="9">JW2841</strain>
    </source>
</reference>
<sequence length="108" mass="12390">MVYAVVDIGGRQVIIEPGRFYDVDFINADPGDILTLNRVLFLSNSEQFEIGMPCLKNTLVKVKILRHLRGRKLTIFKIKPKKNARFKQGHRQKLTRLLVEDIISLNGV</sequence>
<evidence type="ECO:0000256" key="5">
    <source>
        <dbReference type="ARBA" id="ARBA00022980"/>
    </source>
</evidence>
<organism evidence="9">
    <name type="scientific">Osmundaria fimbriata</name>
    <name type="common">Red alga</name>
    <name type="synonym">Delesseria fimbriata</name>
    <dbReference type="NCBI Taxonomy" id="228265"/>
    <lineage>
        <taxon>Eukaryota</taxon>
        <taxon>Rhodophyta</taxon>
        <taxon>Florideophyceae</taxon>
        <taxon>Rhodymeniophycidae</taxon>
        <taxon>Ceramiales</taxon>
        <taxon>Rhodomelaceae</taxon>
        <taxon>Amansieae</taxon>
        <taxon>Osmundaria</taxon>
    </lineage>
</organism>
<evidence type="ECO:0000256" key="2">
    <source>
        <dbReference type="ARBA" id="ARBA00022640"/>
    </source>
</evidence>
<evidence type="ECO:0000256" key="3">
    <source>
        <dbReference type="ARBA" id="ARBA00022730"/>
    </source>
</evidence>
<comment type="similarity">
    <text evidence="1 7 8">Belongs to the bacterial ribosomal protein bL21 family.</text>
</comment>
<dbReference type="NCBIfam" id="TIGR00061">
    <property type="entry name" value="L21"/>
    <property type="match status" value="1"/>
</dbReference>
<dbReference type="RefSeq" id="YP_009392180.1">
    <property type="nucleotide sequence ID" value="NC_035262.1"/>
</dbReference>
<dbReference type="AlphaFoldDB" id="A0A1Z1M497"/>
<geneLocation type="chloroplast" evidence="9"/>
<dbReference type="PROSITE" id="PS01169">
    <property type="entry name" value="RIBOSOMAL_L21"/>
    <property type="match status" value="1"/>
</dbReference>
<name>A0A1Z1M497_OSMFI</name>
<evidence type="ECO:0000256" key="8">
    <source>
        <dbReference type="RuleBase" id="RU000563"/>
    </source>
</evidence>
<dbReference type="GO" id="GO:0003735">
    <property type="term" value="F:structural constituent of ribosome"/>
    <property type="evidence" value="ECO:0007669"/>
    <property type="project" value="InterPro"/>
</dbReference>
<comment type="subcellular location">
    <subcellularLocation>
        <location evidence="7">Plastid</location>
        <location evidence="7">Chloroplast</location>
    </subcellularLocation>
</comment>
<accession>A0A1Z1M497</accession>
<dbReference type="HAMAP" id="MF_01363">
    <property type="entry name" value="Ribosomal_bL21"/>
    <property type="match status" value="1"/>
</dbReference>
<keyword evidence="4 7" id="KW-0694">RNA-binding</keyword>
<dbReference type="InterPro" id="IPR018258">
    <property type="entry name" value="Ribosomal_bL21_CS"/>
</dbReference>
<dbReference type="PANTHER" id="PTHR21349:SF7">
    <property type="entry name" value="LARGE RIBOSOMAL SUBUNIT PROTEIN BL21C"/>
    <property type="match status" value="1"/>
</dbReference>
<dbReference type="GO" id="GO:0005762">
    <property type="term" value="C:mitochondrial large ribosomal subunit"/>
    <property type="evidence" value="ECO:0007669"/>
    <property type="project" value="TreeGrafter"/>
</dbReference>
<dbReference type="GO" id="GO:0009507">
    <property type="term" value="C:chloroplast"/>
    <property type="evidence" value="ECO:0007669"/>
    <property type="project" value="UniProtKB-SubCell"/>
</dbReference>
<keyword evidence="9" id="KW-0150">Chloroplast</keyword>
<proteinExistence type="inferred from homology"/>
<dbReference type="EMBL" id="MF101415">
    <property type="protein sequence ID" value="ARW60742.1"/>
    <property type="molecule type" value="Genomic_DNA"/>
</dbReference>
<evidence type="ECO:0000313" key="9">
    <source>
        <dbReference type="EMBL" id="ARW60742.1"/>
    </source>
</evidence>
<keyword evidence="6 7" id="KW-0687">Ribonucleoprotein</keyword>
<comment type="subunit">
    <text evidence="7 8">Part of the 50S ribosomal subunit.</text>
</comment>
<keyword evidence="2 9" id="KW-0934">Plastid</keyword>
<dbReference type="InterPro" id="IPR028909">
    <property type="entry name" value="bL21-like"/>
</dbReference>
<dbReference type="GO" id="GO:0019843">
    <property type="term" value="F:rRNA binding"/>
    <property type="evidence" value="ECO:0007669"/>
    <property type="project" value="UniProtKB-UniRule"/>
</dbReference>
<dbReference type="InterPro" id="IPR036164">
    <property type="entry name" value="bL21-like_sf"/>
</dbReference>
<dbReference type="GO" id="GO:0006412">
    <property type="term" value="P:translation"/>
    <property type="evidence" value="ECO:0007669"/>
    <property type="project" value="UniProtKB-UniRule"/>
</dbReference>
<comment type="function">
    <text evidence="7 8">This protein binds to 23S rRNA.</text>
</comment>
<evidence type="ECO:0000256" key="1">
    <source>
        <dbReference type="ARBA" id="ARBA00008563"/>
    </source>
</evidence>